<dbReference type="EMBL" id="BPLR01007454">
    <property type="protein sequence ID" value="GIY17035.1"/>
    <property type="molecule type" value="Genomic_DNA"/>
</dbReference>
<comment type="caution">
    <text evidence="1">The sequence shown here is derived from an EMBL/GenBank/DDBJ whole genome shotgun (WGS) entry which is preliminary data.</text>
</comment>
<protein>
    <submittedName>
        <fullName evidence="1">Uncharacterized protein</fullName>
    </submittedName>
</protein>
<proteinExistence type="predicted"/>
<keyword evidence="2" id="KW-1185">Reference proteome</keyword>
<evidence type="ECO:0000313" key="2">
    <source>
        <dbReference type="Proteomes" id="UP001054945"/>
    </source>
</evidence>
<accession>A0AAV4R6F0</accession>
<dbReference type="AlphaFoldDB" id="A0AAV4R6F0"/>
<evidence type="ECO:0000313" key="1">
    <source>
        <dbReference type="EMBL" id="GIY17035.1"/>
    </source>
</evidence>
<reference evidence="1 2" key="1">
    <citation type="submission" date="2021-06" db="EMBL/GenBank/DDBJ databases">
        <title>Caerostris extrusa draft genome.</title>
        <authorList>
            <person name="Kono N."/>
            <person name="Arakawa K."/>
        </authorList>
    </citation>
    <scope>NUCLEOTIDE SEQUENCE [LARGE SCALE GENOMIC DNA]</scope>
</reference>
<organism evidence="1 2">
    <name type="scientific">Caerostris extrusa</name>
    <name type="common">Bark spider</name>
    <name type="synonym">Caerostris bankana</name>
    <dbReference type="NCBI Taxonomy" id="172846"/>
    <lineage>
        <taxon>Eukaryota</taxon>
        <taxon>Metazoa</taxon>
        <taxon>Ecdysozoa</taxon>
        <taxon>Arthropoda</taxon>
        <taxon>Chelicerata</taxon>
        <taxon>Arachnida</taxon>
        <taxon>Araneae</taxon>
        <taxon>Araneomorphae</taxon>
        <taxon>Entelegynae</taxon>
        <taxon>Araneoidea</taxon>
        <taxon>Araneidae</taxon>
        <taxon>Caerostris</taxon>
    </lineage>
</organism>
<dbReference type="Proteomes" id="UP001054945">
    <property type="component" value="Unassembled WGS sequence"/>
</dbReference>
<gene>
    <name evidence="1" type="ORF">CEXT_319311</name>
</gene>
<sequence>MSWMGHHTQLPTYANSCFTVHIPKGEIFLGRKSLSYKSFVGWGVLMVPYLSTAITQRDTLLLWLLKISSAFWRSLIAGLSKRRRHHVFKR</sequence>
<name>A0AAV4R6F0_CAEEX</name>